<dbReference type="Proteomes" id="UP000799755">
    <property type="component" value="Unassembled WGS sequence"/>
</dbReference>
<comment type="caution">
    <text evidence="1">The sequence shown here is derived from an EMBL/GenBank/DDBJ whole genome shotgun (WGS) entry which is preliminary data.</text>
</comment>
<gene>
    <name evidence="1" type="ORF">BDR25DRAFT_380031</name>
</gene>
<name>A0ACB6QFV3_9PLEO</name>
<organism evidence="1 2">
    <name type="scientific">Lindgomyces ingoldianus</name>
    <dbReference type="NCBI Taxonomy" id="673940"/>
    <lineage>
        <taxon>Eukaryota</taxon>
        <taxon>Fungi</taxon>
        <taxon>Dikarya</taxon>
        <taxon>Ascomycota</taxon>
        <taxon>Pezizomycotina</taxon>
        <taxon>Dothideomycetes</taxon>
        <taxon>Pleosporomycetidae</taxon>
        <taxon>Pleosporales</taxon>
        <taxon>Lindgomycetaceae</taxon>
        <taxon>Lindgomyces</taxon>
    </lineage>
</organism>
<dbReference type="EMBL" id="MU003532">
    <property type="protein sequence ID" value="KAF2464992.1"/>
    <property type="molecule type" value="Genomic_DNA"/>
</dbReference>
<keyword evidence="2" id="KW-1185">Reference proteome</keyword>
<evidence type="ECO:0000313" key="2">
    <source>
        <dbReference type="Proteomes" id="UP000799755"/>
    </source>
</evidence>
<reference evidence="1" key="1">
    <citation type="journal article" date="2020" name="Stud. Mycol.">
        <title>101 Dothideomycetes genomes: a test case for predicting lifestyles and emergence of pathogens.</title>
        <authorList>
            <person name="Haridas S."/>
            <person name="Albert R."/>
            <person name="Binder M."/>
            <person name="Bloem J."/>
            <person name="Labutti K."/>
            <person name="Salamov A."/>
            <person name="Andreopoulos B."/>
            <person name="Baker S."/>
            <person name="Barry K."/>
            <person name="Bills G."/>
            <person name="Bluhm B."/>
            <person name="Cannon C."/>
            <person name="Castanera R."/>
            <person name="Culley D."/>
            <person name="Daum C."/>
            <person name="Ezra D."/>
            <person name="Gonzalez J."/>
            <person name="Henrissat B."/>
            <person name="Kuo A."/>
            <person name="Liang C."/>
            <person name="Lipzen A."/>
            <person name="Lutzoni F."/>
            <person name="Magnuson J."/>
            <person name="Mondo S."/>
            <person name="Nolan M."/>
            <person name="Ohm R."/>
            <person name="Pangilinan J."/>
            <person name="Park H.-J."/>
            <person name="Ramirez L."/>
            <person name="Alfaro M."/>
            <person name="Sun H."/>
            <person name="Tritt A."/>
            <person name="Yoshinaga Y."/>
            <person name="Zwiers L.-H."/>
            <person name="Turgeon B."/>
            <person name="Goodwin S."/>
            <person name="Spatafora J."/>
            <person name="Crous P."/>
            <person name="Grigoriev I."/>
        </authorList>
    </citation>
    <scope>NUCLEOTIDE SEQUENCE</scope>
    <source>
        <strain evidence="1">ATCC 200398</strain>
    </source>
</reference>
<protein>
    <submittedName>
        <fullName evidence="1">Short-chain dehydrogenase</fullName>
    </submittedName>
</protein>
<evidence type="ECO:0000313" key="1">
    <source>
        <dbReference type="EMBL" id="KAF2464992.1"/>
    </source>
</evidence>
<proteinExistence type="predicted"/>
<sequence>MPGLSIFSFLRSQYFVSLPYPKDRFDNKTIIVTGSNVGLGKEAALHFARLGASSVILAVRSTEKGNAAKADIERTTGCSKNVIKVWQLDMSSYASVQDFATRAERELPRLDIALLNAGIAGGEWRMNEKDEATITVNVVSTFLLALLLLPKLKETAKKYNTRPNLTITSSEVHFFAKFEERKAPEGGIFERLSADPKTDMAERYQVSKLLEVYCIRAMAERTPADKYPVTINCLNPGLCHSELARDAGLGLMLIKIILARSTEKGSRTLVHAASQGSETHGEYLSDCKVHEAAPIVTSEEGHVLQERVWDELSKKLEAIRPGVIANL</sequence>
<accession>A0ACB6QFV3</accession>